<reference evidence="2" key="1">
    <citation type="submission" date="2021-01" db="EMBL/GenBank/DDBJ databases">
        <authorList>
            <person name="Corre E."/>
            <person name="Pelletier E."/>
            <person name="Niang G."/>
            <person name="Scheremetjew M."/>
            <person name="Finn R."/>
            <person name="Kale V."/>
            <person name="Holt S."/>
            <person name="Cochrane G."/>
            <person name="Meng A."/>
            <person name="Brown T."/>
            <person name="Cohen L."/>
        </authorList>
    </citation>
    <scope>NUCLEOTIDE SEQUENCE</scope>
    <source>
        <strain evidence="2">FSP1.4</strain>
    </source>
</reference>
<dbReference type="EMBL" id="HBII01003367">
    <property type="protein sequence ID" value="CAE0342634.1"/>
    <property type="molecule type" value="Transcribed_RNA"/>
</dbReference>
<evidence type="ECO:0000256" key="1">
    <source>
        <dbReference type="SAM" id="Phobius"/>
    </source>
</evidence>
<sequence length="345" mass="39792">MSESKESITWRDEVSQLVKKITSKYHEVDKETIVVPYDGQVKNKDLRYTLCSKGREINSTRIDLKENAYIELVYFDKADFPKNLREIVESYQVSNAKSDTLLKMNQQDHEKLFDLLVASNERLNHVFEKVPTWNMRRRIFASMKSIVNKALNDPANRYNDVMIKLDQKLDKIDQAQTEPIESYFAKLKAPYVLSPNQEFSFTLHELLGNVREDVDFFEISSYDPFDKTIPTKSGEGILKNLSDEVSGSAFLQTGTYIYELYLSHYSYKESNTKSVKAQLMLEVGDQSKTTISLKGIIVSSLFTIALFIGFVLVFYALKRALQTPKKNPPRYITAREDSEISMTIE</sequence>
<keyword evidence="1" id="KW-0472">Membrane</keyword>
<keyword evidence="1" id="KW-1133">Transmembrane helix</keyword>
<feature type="transmembrane region" description="Helical" evidence="1">
    <location>
        <begin position="296"/>
        <end position="317"/>
    </location>
</feature>
<name>A0A7S3J2F6_9SPIT</name>
<organism evidence="2">
    <name type="scientific">Euplotes harpa</name>
    <dbReference type="NCBI Taxonomy" id="151035"/>
    <lineage>
        <taxon>Eukaryota</taxon>
        <taxon>Sar</taxon>
        <taxon>Alveolata</taxon>
        <taxon>Ciliophora</taxon>
        <taxon>Intramacronucleata</taxon>
        <taxon>Spirotrichea</taxon>
        <taxon>Hypotrichia</taxon>
        <taxon>Euplotida</taxon>
        <taxon>Euplotidae</taxon>
        <taxon>Euplotes</taxon>
    </lineage>
</organism>
<proteinExistence type="predicted"/>
<gene>
    <name evidence="2" type="ORF">EHAR0213_LOCUS1541</name>
</gene>
<protein>
    <submittedName>
        <fullName evidence="2">Uncharacterized protein</fullName>
    </submittedName>
</protein>
<keyword evidence="1" id="KW-0812">Transmembrane</keyword>
<dbReference type="AlphaFoldDB" id="A0A7S3J2F6"/>
<accession>A0A7S3J2F6</accession>
<evidence type="ECO:0000313" key="2">
    <source>
        <dbReference type="EMBL" id="CAE0342634.1"/>
    </source>
</evidence>